<evidence type="ECO:0000256" key="2">
    <source>
        <dbReference type="ARBA" id="ARBA00008917"/>
    </source>
</evidence>
<dbReference type="InterPro" id="IPR035952">
    <property type="entry name" value="Rhomboid-like_sf"/>
</dbReference>
<accession>A0A3D8QYX7</accession>
<keyword evidence="3 7" id="KW-0812">Transmembrane</keyword>
<keyword evidence="4 7" id="KW-0256">Endoplasmic reticulum</keyword>
<proteinExistence type="inferred from homology"/>
<dbReference type="AlphaFoldDB" id="A0A3D8QYX7"/>
<reference evidence="8 9" key="1">
    <citation type="journal article" date="2018" name="IMA Fungus">
        <title>IMA Genome-F 9: Draft genome sequence of Annulohypoxylon stygium, Aspergillus mulundensis, Berkeleyomyces basicola (syn. Thielaviopsis basicola), Ceratocystis smalleyi, two Cercospora beticola strains, Coleophoma cylindrospora, Fusarium fracticaudum, Phialophora cf. hyalina, and Morchella septimelata.</title>
        <authorList>
            <person name="Wingfield B.D."/>
            <person name="Bills G.F."/>
            <person name="Dong Y."/>
            <person name="Huang W."/>
            <person name="Nel W.J."/>
            <person name="Swalarsk-Parry B.S."/>
            <person name="Vaghefi N."/>
            <person name="Wilken P.M."/>
            <person name="An Z."/>
            <person name="de Beer Z.W."/>
            <person name="De Vos L."/>
            <person name="Chen L."/>
            <person name="Duong T.A."/>
            <person name="Gao Y."/>
            <person name="Hammerbacher A."/>
            <person name="Kikkert J.R."/>
            <person name="Li Y."/>
            <person name="Li H."/>
            <person name="Li K."/>
            <person name="Li Q."/>
            <person name="Liu X."/>
            <person name="Ma X."/>
            <person name="Naidoo K."/>
            <person name="Pethybridge S.J."/>
            <person name="Sun J."/>
            <person name="Steenkamp E.T."/>
            <person name="van der Nest M.A."/>
            <person name="van Wyk S."/>
            <person name="Wingfield M.J."/>
            <person name="Xiong C."/>
            <person name="Yue Q."/>
            <person name="Zhang X."/>
        </authorList>
    </citation>
    <scope>NUCLEOTIDE SEQUENCE [LARGE SCALE GENOMIC DNA]</scope>
    <source>
        <strain evidence="8 9">BP5796</strain>
    </source>
</reference>
<keyword evidence="9" id="KW-1185">Reference proteome</keyword>
<comment type="similarity">
    <text evidence="2 7">Belongs to the derlin family.</text>
</comment>
<gene>
    <name evidence="8" type="ORF">BP5796_09738</name>
</gene>
<dbReference type="Gene3D" id="1.20.1540.10">
    <property type="entry name" value="Rhomboid-like"/>
    <property type="match status" value="1"/>
</dbReference>
<feature type="transmembrane region" description="Helical" evidence="7">
    <location>
        <begin position="140"/>
        <end position="164"/>
    </location>
</feature>
<evidence type="ECO:0000256" key="7">
    <source>
        <dbReference type="RuleBase" id="RU363059"/>
    </source>
</evidence>
<dbReference type="GO" id="GO:0006950">
    <property type="term" value="P:response to stress"/>
    <property type="evidence" value="ECO:0007669"/>
    <property type="project" value="UniProtKB-ARBA"/>
</dbReference>
<feature type="transmembrane region" description="Helical" evidence="7">
    <location>
        <begin position="95"/>
        <end position="120"/>
    </location>
</feature>
<dbReference type="Pfam" id="PF04511">
    <property type="entry name" value="DER1"/>
    <property type="match status" value="1"/>
</dbReference>
<evidence type="ECO:0000256" key="4">
    <source>
        <dbReference type="ARBA" id="ARBA00022824"/>
    </source>
</evidence>
<dbReference type="InterPro" id="IPR007599">
    <property type="entry name" value="DER1"/>
</dbReference>
<dbReference type="Proteomes" id="UP000256328">
    <property type="component" value="Unassembled WGS sequence"/>
</dbReference>
<comment type="caution">
    <text evidence="8">The sequence shown here is derived from an EMBL/GenBank/DDBJ whole genome shotgun (WGS) entry which is preliminary data.</text>
</comment>
<dbReference type="PANTHER" id="PTHR11009">
    <property type="entry name" value="DER1-LIKE PROTEIN, DERLIN"/>
    <property type="match status" value="1"/>
</dbReference>
<sequence length="314" mass="34287">MSPLDVFFSAPPISRTLAAVAFTISLLTYTNVIPFHLLNLTLQSLIQFPPELWRILTSLLITSPMLGILFDTYFLYVFGAKLETASPRFAQRADFFYYICFECLVILLLNILIAGGSIFASPVSLSFICTSTRDSWDQPITFFVIKLPSQYLPYAILLLTLIIAGPQAAMVQATGLVAAHLYDVLTGLYPSLGIKSNLIPTPAWAKKIFGTQVMMQRPYGTVFMPTGGATTTGNAAWGLDLSWRRFGEGRRLGGEGESSLPSQRPSGLVLAAMVMAAFIVICAFLGLWFFWDGVPDGWLSAIGAGRSPGITFPN</sequence>
<evidence type="ECO:0000256" key="5">
    <source>
        <dbReference type="ARBA" id="ARBA00022989"/>
    </source>
</evidence>
<keyword evidence="6 7" id="KW-0472">Membrane</keyword>
<evidence type="ECO:0000256" key="1">
    <source>
        <dbReference type="ARBA" id="ARBA00004477"/>
    </source>
</evidence>
<evidence type="ECO:0000313" key="9">
    <source>
        <dbReference type="Proteomes" id="UP000256328"/>
    </source>
</evidence>
<organism evidence="8 9">
    <name type="scientific">Coleophoma crateriformis</name>
    <dbReference type="NCBI Taxonomy" id="565419"/>
    <lineage>
        <taxon>Eukaryota</taxon>
        <taxon>Fungi</taxon>
        <taxon>Dikarya</taxon>
        <taxon>Ascomycota</taxon>
        <taxon>Pezizomycotina</taxon>
        <taxon>Leotiomycetes</taxon>
        <taxon>Helotiales</taxon>
        <taxon>Dermateaceae</taxon>
        <taxon>Coleophoma</taxon>
    </lineage>
</organism>
<comment type="subcellular location">
    <subcellularLocation>
        <location evidence="1 7">Endoplasmic reticulum membrane</location>
        <topology evidence="1 7">Multi-pass membrane protein</topology>
    </subcellularLocation>
</comment>
<keyword evidence="5 7" id="KW-1133">Transmembrane helix</keyword>
<evidence type="ECO:0000256" key="6">
    <source>
        <dbReference type="ARBA" id="ARBA00023136"/>
    </source>
</evidence>
<protein>
    <recommendedName>
        <fullName evidence="7">Derlin</fullName>
    </recommendedName>
</protein>
<dbReference type="GO" id="GO:0005789">
    <property type="term" value="C:endoplasmic reticulum membrane"/>
    <property type="evidence" value="ECO:0007669"/>
    <property type="project" value="UniProtKB-SubCell"/>
</dbReference>
<feature type="transmembrane region" description="Helical" evidence="7">
    <location>
        <begin position="12"/>
        <end position="32"/>
    </location>
</feature>
<comment type="function">
    <text evidence="7">May be involved in the degradation of misfolded endoplasmic reticulum (ER) luminal proteins.</text>
</comment>
<feature type="transmembrane region" description="Helical" evidence="7">
    <location>
        <begin position="52"/>
        <end position="74"/>
    </location>
</feature>
<feature type="transmembrane region" description="Helical" evidence="7">
    <location>
        <begin position="268"/>
        <end position="291"/>
    </location>
</feature>
<name>A0A3D8QYX7_9HELO</name>
<dbReference type="EMBL" id="PDLN01000014">
    <property type="protein sequence ID" value="RDW66989.1"/>
    <property type="molecule type" value="Genomic_DNA"/>
</dbReference>
<evidence type="ECO:0000313" key="8">
    <source>
        <dbReference type="EMBL" id="RDW66989.1"/>
    </source>
</evidence>
<evidence type="ECO:0000256" key="3">
    <source>
        <dbReference type="ARBA" id="ARBA00022692"/>
    </source>
</evidence>
<dbReference type="SUPFAM" id="SSF144091">
    <property type="entry name" value="Rhomboid-like"/>
    <property type="match status" value="1"/>
</dbReference>
<dbReference type="OrthoDB" id="19102at2759"/>